<evidence type="ECO:0000256" key="3">
    <source>
        <dbReference type="ARBA" id="ARBA00022989"/>
    </source>
</evidence>
<organism evidence="6 7">
    <name type="scientific">Candidatus Uhrbacteria bacterium GW2011_GWC1_41_20</name>
    <dbReference type="NCBI Taxonomy" id="1618983"/>
    <lineage>
        <taxon>Bacteria</taxon>
        <taxon>Candidatus Uhriibacteriota</taxon>
    </lineage>
</organism>
<dbReference type="InterPro" id="IPR008217">
    <property type="entry name" value="Ccc1_fam"/>
</dbReference>
<dbReference type="GO" id="GO:0012505">
    <property type="term" value="C:endomembrane system"/>
    <property type="evidence" value="ECO:0007669"/>
    <property type="project" value="UniProtKB-SubCell"/>
</dbReference>
<dbReference type="EMBL" id="LCAW01000005">
    <property type="protein sequence ID" value="KKR99510.1"/>
    <property type="molecule type" value="Genomic_DNA"/>
</dbReference>
<sequence>MLGGLRKRVEFFIREIVFGFEDSLVSTLGVLTGVAAGTQNVKIVIIIGCVLIAVEALSMAAGSYLSSKSAQEVFENRKRQDGSRMLQTRLNDSESIEDALKAKKFSKLQIAKILDALSSERTLWIKEVQRCEYRFAPAVSASPIIAGLVMGVFYLFGGLFPLVPYFFFSVTDAIIPSVGATIFGLFMLGFAKAKFVGGHGLKSGFEMALVSMTAALVGYVIGRLISAYIGVEVY</sequence>
<feature type="transmembrane region" description="Helical" evidence="5">
    <location>
        <begin position="162"/>
        <end position="188"/>
    </location>
</feature>
<reference evidence="6 7" key="1">
    <citation type="journal article" date="2015" name="Nature">
        <title>rRNA introns, odd ribosomes, and small enigmatic genomes across a large radiation of phyla.</title>
        <authorList>
            <person name="Brown C.T."/>
            <person name="Hug L.A."/>
            <person name="Thomas B.C."/>
            <person name="Sharon I."/>
            <person name="Castelle C.J."/>
            <person name="Singh A."/>
            <person name="Wilkins M.J."/>
            <person name="Williams K.H."/>
            <person name="Banfield J.F."/>
        </authorList>
    </citation>
    <scope>NUCLEOTIDE SEQUENCE [LARGE SCALE GENOMIC DNA]</scope>
</reference>
<dbReference type="Proteomes" id="UP000033930">
    <property type="component" value="Unassembled WGS sequence"/>
</dbReference>
<dbReference type="GO" id="GO:0005384">
    <property type="term" value="F:manganese ion transmembrane transporter activity"/>
    <property type="evidence" value="ECO:0007669"/>
    <property type="project" value="InterPro"/>
</dbReference>
<dbReference type="Pfam" id="PF01988">
    <property type="entry name" value="VIT1"/>
    <property type="match status" value="1"/>
</dbReference>
<comment type="subcellular location">
    <subcellularLocation>
        <location evidence="1">Endomembrane system</location>
        <topology evidence="1">Multi-pass membrane protein</topology>
    </subcellularLocation>
</comment>
<dbReference type="GO" id="GO:0030026">
    <property type="term" value="P:intracellular manganese ion homeostasis"/>
    <property type="evidence" value="ECO:0007669"/>
    <property type="project" value="InterPro"/>
</dbReference>
<comment type="caution">
    <text evidence="6">The sequence shown here is derived from an EMBL/GenBank/DDBJ whole genome shotgun (WGS) entry which is preliminary data.</text>
</comment>
<feature type="transmembrane region" description="Helical" evidence="5">
    <location>
        <begin position="43"/>
        <end position="65"/>
    </location>
</feature>
<keyword evidence="2 5" id="KW-0812">Transmembrane</keyword>
<evidence type="ECO:0000313" key="6">
    <source>
        <dbReference type="EMBL" id="KKR99510.1"/>
    </source>
</evidence>
<dbReference type="AlphaFoldDB" id="A0A0G0XRG6"/>
<protein>
    <submittedName>
        <fullName evidence="6">Uncharacterized protein</fullName>
    </submittedName>
</protein>
<name>A0A0G0XRG6_9BACT</name>
<gene>
    <name evidence="6" type="ORF">UU50_C0005G0017</name>
</gene>
<evidence type="ECO:0000256" key="5">
    <source>
        <dbReference type="SAM" id="Phobius"/>
    </source>
</evidence>
<keyword evidence="4 5" id="KW-0472">Membrane</keyword>
<keyword evidence="3 5" id="KW-1133">Transmembrane helix</keyword>
<feature type="transmembrane region" description="Helical" evidence="5">
    <location>
        <begin position="135"/>
        <end position="156"/>
    </location>
</feature>
<feature type="transmembrane region" description="Helical" evidence="5">
    <location>
        <begin position="209"/>
        <end position="231"/>
    </location>
</feature>
<evidence type="ECO:0000256" key="2">
    <source>
        <dbReference type="ARBA" id="ARBA00022692"/>
    </source>
</evidence>
<evidence type="ECO:0000256" key="1">
    <source>
        <dbReference type="ARBA" id="ARBA00004127"/>
    </source>
</evidence>
<dbReference type="PANTHER" id="PTHR31851">
    <property type="entry name" value="FE(2+)/MN(2+) TRANSPORTER PCL1"/>
    <property type="match status" value="1"/>
</dbReference>
<proteinExistence type="predicted"/>
<accession>A0A0G0XRG6</accession>
<evidence type="ECO:0000256" key="4">
    <source>
        <dbReference type="ARBA" id="ARBA00023136"/>
    </source>
</evidence>
<evidence type="ECO:0000313" key="7">
    <source>
        <dbReference type="Proteomes" id="UP000033930"/>
    </source>
</evidence>